<protein>
    <submittedName>
        <fullName evidence="1">Uncharacterized protein</fullName>
    </submittedName>
</protein>
<dbReference type="EMBL" id="CP170721">
    <property type="protein sequence ID" value="XIA20287.1"/>
    <property type="molecule type" value="Genomic_DNA"/>
</dbReference>
<proteinExistence type="predicted"/>
<gene>
    <name evidence="1" type="ORF">ACFYG5_09245</name>
</gene>
<sequence length="77" mass="8562">MSKNTAPKTAPKTADRLDAFTVREFTDKATGEIRHDWNRIGVAFPNSDGKGFRVVLTSLPIDGVIVLRNYEPKEATE</sequence>
<accession>A0AB74UVK3</accession>
<name>A0AB74UVK3_9GAMM</name>
<organism evidence="1">
    <name type="scientific">Rhodanobacter sp. FW102-FHT14D07</name>
    <dbReference type="NCBI Taxonomy" id="3351462"/>
    <lineage>
        <taxon>Bacteria</taxon>
        <taxon>Pseudomonadati</taxon>
        <taxon>Pseudomonadota</taxon>
        <taxon>Gammaproteobacteria</taxon>
        <taxon>Lysobacterales</taxon>
        <taxon>Rhodanobacteraceae</taxon>
        <taxon>Rhodanobacter</taxon>
    </lineage>
</organism>
<dbReference type="RefSeq" id="WP_395117791.1">
    <property type="nucleotide sequence ID" value="NZ_CP170721.1"/>
</dbReference>
<reference evidence="1" key="1">
    <citation type="submission" date="2024-10" db="EMBL/GenBank/DDBJ databases">
        <authorList>
            <person name="Lesea H.P."/>
            <person name="Kuehl J.V."/>
            <person name="Chandonia J.-M."/>
        </authorList>
    </citation>
    <scope>NUCLEOTIDE SEQUENCE</scope>
    <source>
        <strain evidence="1">FW102-FHT14D07</strain>
    </source>
</reference>
<dbReference type="AlphaFoldDB" id="A0AB74UVK3"/>
<evidence type="ECO:0000313" key="1">
    <source>
        <dbReference type="EMBL" id="XIA20287.1"/>
    </source>
</evidence>